<accession>A0A0F4ZEA7</accession>
<name>A0A0F4ZEA7_9PEZI</name>
<dbReference type="Proteomes" id="UP000033483">
    <property type="component" value="Unassembled WGS sequence"/>
</dbReference>
<keyword evidence="7" id="KW-0406">Ion transport</keyword>
<feature type="transmembrane region" description="Helical" evidence="7">
    <location>
        <begin position="298"/>
        <end position="319"/>
    </location>
</feature>
<comment type="similarity">
    <text evidence="2 7">Belongs to the ferroportin (FP) (TC 2.A.100) family. SLC40A subfamily.</text>
</comment>
<dbReference type="GO" id="GO:0016020">
    <property type="term" value="C:membrane"/>
    <property type="evidence" value="ECO:0007669"/>
    <property type="project" value="UniProtKB-SubCell"/>
</dbReference>
<evidence type="ECO:0000256" key="1">
    <source>
        <dbReference type="ARBA" id="ARBA00004141"/>
    </source>
</evidence>
<feature type="transmembrane region" description="Helical" evidence="7">
    <location>
        <begin position="55"/>
        <end position="73"/>
    </location>
</feature>
<evidence type="ECO:0000256" key="2">
    <source>
        <dbReference type="ARBA" id="ARBA00006279"/>
    </source>
</evidence>
<evidence type="ECO:0000256" key="5">
    <source>
        <dbReference type="ARBA" id="ARBA00022989"/>
    </source>
</evidence>
<keyword evidence="4 7" id="KW-0812">Transmembrane</keyword>
<evidence type="ECO:0000256" key="3">
    <source>
        <dbReference type="ARBA" id="ARBA00022448"/>
    </source>
</evidence>
<dbReference type="GO" id="GO:0005381">
    <property type="term" value="F:iron ion transmembrane transporter activity"/>
    <property type="evidence" value="ECO:0007669"/>
    <property type="project" value="UniProtKB-UniRule"/>
</dbReference>
<feature type="transmembrane region" description="Helical" evidence="7">
    <location>
        <begin position="331"/>
        <end position="351"/>
    </location>
</feature>
<feature type="compositionally biased region" description="Low complexity" evidence="8">
    <location>
        <begin position="1"/>
        <end position="10"/>
    </location>
</feature>
<dbReference type="InterPro" id="IPR009716">
    <property type="entry name" value="Ferroportin-1"/>
</dbReference>
<gene>
    <name evidence="9" type="ORF">TD95_000281</name>
</gene>
<reference evidence="9 10" key="1">
    <citation type="submission" date="2015-03" db="EMBL/GenBank/DDBJ databases">
        <authorList>
            <person name="Radwan O."/>
            <person name="Al-Naeli F.A."/>
            <person name="Rendon G.A."/>
            <person name="Fields C."/>
        </authorList>
    </citation>
    <scope>NUCLEOTIDE SEQUENCE [LARGE SCALE GENOMIC DNA]</scope>
    <source>
        <strain evidence="9">CR-DP1</strain>
    </source>
</reference>
<dbReference type="AlphaFoldDB" id="A0A0F4ZEA7"/>
<evidence type="ECO:0000313" key="10">
    <source>
        <dbReference type="Proteomes" id="UP000033483"/>
    </source>
</evidence>
<evidence type="ECO:0000256" key="4">
    <source>
        <dbReference type="ARBA" id="ARBA00022692"/>
    </source>
</evidence>
<comment type="subcellular location">
    <subcellularLocation>
        <location evidence="1 7">Membrane</location>
        <topology evidence="1 7">Multi-pass membrane protein</topology>
    </subcellularLocation>
</comment>
<dbReference type="PANTHER" id="PTHR11660">
    <property type="entry name" value="SOLUTE CARRIER FAMILY 40 MEMBER"/>
    <property type="match status" value="1"/>
</dbReference>
<feature type="transmembrane region" description="Helical" evidence="7">
    <location>
        <begin position="451"/>
        <end position="470"/>
    </location>
</feature>
<feature type="transmembrane region" description="Helical" evidence="7">
    <location>
        <begin position="79"/>
        <end position="97"/>
    </location>
</feature>
<dbReference type="Pfam" id="PF06963">
    <property type="entry name" value="FPN1"/>
    <property type="match status" value="1"/>
</dbReference>
<feature type="transmembrane region" description="Helical" evidence="7">
    <location>
        <begin position="232"/>
        <end position="251"/>
    </location>
</feature>
<evidence type="ECO:0000313" key="9">
    <source>
        <dbReference type="EMBL" id="KKA28837.1"/>
    </source>
</evidence>
<evidence type="ECO:0000256" key="6">
    <source>
        <dbReference type="ARBA" id="ARBA00023136"/>
    </source>
</evidence>
<comment type="caution">
    <text evidence="9">The sequence shown here is derived from an EMBL/GenBank/DDBJ whole genome shotgun (WGS) entry which is preliminary data.</text>
</comment>
<protein>
    <recommendedName>
        <fullName evidence="7">Solute carrier family 40 member</fullName>
    </recommendedName>
</protein>
<dbReference type="EMBL" id="LAEV01001117">
    <property type="protein sequence ID" value="KKA28837.1"/>
    <property type="molecule type" value="Genomic_DNA"/>
</dbReference>
<keyword evidence="6 7" id="KW-0472">Membrane</keyword>
<sequence length="499" mass="52518">MSPQATSLPSSPQPSSPASLHITPDTSSSPPPPSPAFITHRICISHFLSAWNSRIFEFGAILFLVACFPATLLPVSLYALGRSFVGFLVAPALGVLVDSGDRLAVIRAAILGQRVAVVLSCAVFYVLYISAPSPPSSVSALSPPLRVSATPPDSARLLLLIPAILLACIEKLAATLSTLAVERDWLVVLSTSNTPLRTTLNTRMRQIDLLCKLGAPLLIALLDTYARPPIAILATGLSSLLAVVPETLIIARLHAADARLHRPSAVRPTRIVAEVAAALARPVRAAAAYFAHPACLPSLALALLYLTVLSLGGAMVAFLRGAAWTSAQIGAARVAGSAVELSATLVAPWLVARIGPVRAGIWCLSWQTGWLGVGLAWLFTGSESAVGGLVVGVILSRLGLWGYDFVGQIIVQDEVGEHHRGAFSATEASLQNLCELVAFASTAVYSRPEDFGVPAVLSFSAVATACALYAQFVRERRGHLFHAPQCLKTREAGYARLAA</sequence>
<dbReference type="SUPFAM" id="SSF103473">
    <property type="entry name" value="MFS general substrate transporter"/>
    <property type="match status" value="1"/>
</dbReference>
<comment type="caution">
    <text evidence="7">Lacks conserved residue(s) required for the propagation of feature annotation.</text>
</comment>
<evidence type="ECO:0000256" key="7">
    <source>
        <dbReference type="RuleBase" id="RU365065"/>
    </source>
</evidence>
<dbReference type="OrthoDB" id="648861at2759"/>
<keyword evidence="5 7" id="KW-1133">Transmembrane helix</keyword>
<keyword evidence="3 7" id="KW-0813">Transport</keyword>
<keyword evidence="10" id="KW-1185">Reference proteome</keyword>
<feature type="region of interest" description="Disordered" evidence="8">
    <location>
        <begin position="1"/>
        <end position="32"/>
    </location>
</feature>
<organism evidence="9 10">
    <name type="scientific">Thielaviopsis punctulata</name>
    <dbReference type="NCBI Taxonomy" id="72032"/>
    <lineage>
        <taxon>Eukaryota</taxon>
        <taxon>Fungi</taxon>
        <taxon>Dikarya</taxon>
        <taxon>Ascomycota</taxon>
        <taxon>Pezizomycotina</taxon>
        <taxon>Sordariomycetes</taxon>
        <taxon>Hypocreomycetidae</taxon>
        <taxon>Microascales</taxon>
        <taxon>Ceratocystidaceae</taxon>
        <taxon>Thielaviopsis</taxon>
    </lineage>
</organism>
<feature type="non-terminal residue" evidence="9">
    <location>
        <position position="499"/>
    </location>
</feature>
<proteinExistence type="inferred from homology"/>
<comment type="function">
    <text evidence="7">May be involved in iron transport and iron homeostasis.</text>
</comment>
<feature type="transmembrane region" description="Helical" evidence="7">
    <location>
        <begin position="109"/>
        <end position="131"/>
    </location>
</feature>
<evidence type="ECO:0000256" key="8">
    <source>
        <dbReference type="SAM" id="MobiDB-lite"/>
    </source>
</evidence>
<dbReference type="InterPro" id="IPR036259">
    <property type="entry name" value="MFS_trans_sf"/>
</dbReference>
<dbReference type="PANTHER" id="PTHR11660:SF57">
    <property type="entry name" value="SOLUTE CARRIER FAMILY 40 MEMBER"/>
    <property type="match status" value="1"/>
</dbReference>